<organism evidence="6 7">
    <name type="scientific">Paractinoplanes ferrugineus</name>
    <dbReference type="NCBI Taxonomy" id="113564"/>
    <lineage>
        <taxon>Bacteria</taxon>
        <taxon>Bacillati</taxon>
        <taxon>Actinomycetota</taxon>
        <taxon>Actinomycetes</taxon>
        <taxon>Micromonosporales</taxon>
        <taxon>Micromonosporaceae</taxon>
        <taxon>Paractinoplanes</taxon>
    </lineage>
</organism>
<evidence type="ECO:0000256" key="1">
    <source>
        <dbReference type="ARBA" id="ARBA00022723"/>
    </source>
</evidence>
<dbReference type="GO" id="GO:0046872">
    <property type="term" value="F:metal ion binding"/>
    <property type="evidence" value="ECO:0007669"/>
    <property type="project" value="UniProtKB-KW"/>
</dbReference>
<keyword evidence="3" id="KW-0408">Iron</keyword>
<evidence type="ECO:0000256" key="4">
    <source>
        <dbReference type="ARBA" id="ARBA00025742"/>
    </source>
</evidence>
<comment type="caution">
    <text evidence="6">The sequence shown here is derived from an EMBL/GenBank/DDBJ whole genome shotgun (WGS) entry which is preliminary data.</text>
</comment>
<dbReference type="InterPro" id="IPR004843">
    <property type="entry name" value="Calcineurin-like_PHP"/>
</dbReference>
<dbReference type="EMBL" id="BOMM01000049">
    <property type="protein sequence ID" value="GIE13626.1"/>
    <property type="molecule type" value="Genomic_DNA"/>
</dbReference>
<dbReference type="Pfam" id="PF00149">
    <property type="entry name" value="Metallophos"/>
    <property type="match status" value="1"/>
</dbReference>
<evidence type="ECO:0000256" key="2">
    <source>
        <dbReference type="ARBA" id="ARBA00022801"/>
    </source>
</evidence>
<dbReference type="Proteomes" id="UP000598174">
    <property type="component" value="Unassembled WGS sequence"/>
</dbReference>
<dbReference type="PANTHER" id="PTHR42988:SF2">
    <property type="entry name" value="CYCLIC NUCLEOTIDE PHOSPHODIESTERASE CBUA0032-RELATED"/>
    <property type="match status" value="1"/>
</dbReference>
<dbReference type="InterPro" id="IPR050884">
    <property type="entry name" value="CNP_phosphodiesterase-III"/>
</dbReference>
<dbReference type="RefSeq" id="WP_203820049.1">
    <property type="nucleotide sequence ID" value="NZ_BAAABP010000027.1"/>
</dbReference>
<accession>A0A919JAJ9</accession>
<keyword evidence="2" id="KW-0378">Hydrolase</keyword>
<name>A0A919JAJ9_9ACTN</name>
<dbReference type="InterPro" id="IPR029052">
    <property type="entry name" value="Metallo-depent_PP-like"/>
</dbReference>
<evidence type="ECO:0000259" key="5">
    <source>
        <dbReference type="Pfam" id="PF00149"/>
    </source>
</evidence>
<evidence type="ECO:0000256" key="3">
    <source>
        <dbReference type="ARBA" id="ARBA00023004"/>
    </source>
</evidence>
<dbReference type="AlphaFoldDB" id="A0A919JAJ9"/>
<evidence type="ECO:0000313" key="6">
    <source>
        <dbReference type="EMBL" id="GIE13626.1"/>
    </source>
</evidence>
<dbReference type="SUPFAM" id="SSF56300">
    <property type="entry name" value="Metallo-dependent phosphatases"/>
    <property type="match status" value="1"/>
</dbReference>
<dbReference type="PANTHER" id="PTHR42988">
    <property type="entry name" value="PHOSPHOHYDROLASE"/>
    <property type="match status" value="1"/>
</dbReference>
<gene>
    <name evidence="6" type="primary">cpdA</name>
    <name evidence="6" type="ORF">Afe05nite_54660</name>
</gene>
<dbReference type="CDD" id="cd07402">
    <property type="entry name" value="MPP_GpdQ"/>
    <property type="match status" value="1"/>
</dbReference>
<protein>
    <submittedName>
        <fullName evidence="6">3',5'-cyclic adenosine monophosphate phosphodiesterase CpdA</fullName>
    </submittedName>
</protein>
<reference evidence="6" key="1">
    <citation type="submission" date="2021-01" db="EMBL/GenBank/DDBJ databases">
        <title>Whole genome shotgun sequence of Actinoplanes ferrugineus NBRC 15555.</title>
        <authorList>
            <person name="Komaki H."/>
            <person name="Tamura T."/>
        </authorList>
    </citation>
    <scope>NUCLEOTIDE SEQUENCE</scope>
    <source>
        <strain evidence="6">NBRC 15555</strain>
    </source>
</reference>
<comment type="similarity">
    <text evidence="4">Belongs to the cyclic nucleotide phosphodiesterase class-III family.</text>
</comment>
<dbReference type="InterPro" id="IPR026575">
    <property type="entry name" value="GpdQ/CpdA-like"/>
</dbReference>
<evidence type="ECO:0000313" key="7">
    <source>
        <dbReference type="Proteomes" id="UP000598174"/>
    </source>
</evidence>
<keyword evidence="1" id="KW-0479">Metal-binding</keyword>
<feature type="domain" description="Calcineurin-like phosphoesterase" evidence="5">
    <location>
        <begin position="4"/>
        <end position="188"/>
    </location>
</feature>
<proteinExistence type="inferred from homology"/>
<keyword evidence="7" id="KW-1185">Reference proteome</keyword>
<dbReference type="Gene3D" id="3.60.21.10">
    <property type="match status" value="1"/>
</dbReference>
<dbReference type="GO" id="GO:0004112">
    <property type="term" value="F:cyclic-nucleotide phosphodiesterase activity"/>
    <property type="evidence" value="ECO:0007669"/>
    <property type="project" value="InterPro"/>
</dbReference>
<sequence length="245" mass="27122">MGIFAHVSDVHIDAGERSVKRARRVFDYLAGLVTPPDAVIVTGDLADHGAESEYERLRDLVDLPIPVLWCPGNHDAREPYRKALLGEEPDARPINRAFEIAGTLILMLDSSIPGRNDGVLADETLEWLAARLADRPDLPTFVCFHHPPVPLGLPFIDEMRQFGTERLAALVERSPQVVAVLCGHAHTPAAAMFAGRPLLVAPSLTSTLKLPFETDQLIDRDLPPMIAFHLLAEDRRLTTHYRVIL</sequence>